<dbReference type="STRING" id="667725.A0A0L0GCI7"/>
<accession>A0A0L0GCI7</accession>
<feature type="compositionally biased region" description="Polar residues" evidence="1">
    <location>
        <begin position="582"/>
        <end position="596"/>
    </location>
</feature>
<dbReference type="GO" id="GO:0016787">
    <property type="term" value="F:hydrolase activity"/>
    <property type="evidence" value="ECO:0007669"/>
    <property type="project" value="InterPro"/>
</dbReference>
<dbReference type="eggNOG" id="KOG3947">
    <property type="taxonomic scope" value="Eukaryota"/>
</dbReference>
<feature type="region of interest" description="Disordered" evidence="1">
    <location>
        <begin position="559"/>
        <end position="610"/>
    </location>
</feature>
<proteinExistence type="predicted"/>
<feature type="region of interest" description="Disordered" evidence="1">
    <location>
        <begin position="727"/>
        <end position="755"/>
    </location>
</feature>
<evidence type="ECO:0000313" key="3">
    <source>
        <dbReference type="EMBL" id="KNC86614.1"/>
    </source>
</evidence>
<dbReference type="RefSeq" id="XP_014160516.1">
    <property type="nucleotide sequence ID" value="XM_014305041.1"/>
</dbReference>
<dbReference type="InterPro" id="IPR029052">
    <property type="entry name" value="Metallo-depent_PP-like"/>
</dbReference>
<protein>
    <recommendedName>
        <fullName evidence="2">Calcineurin-like phosphoesterase domain-containing protein</fullName>
    </recommendedName>
</protein>
<gene>
    <name evidence="3" type="ORF">SARC_01243</name>
</gene>
<keyword evidence="4" id="KW-1185">Reference proteome</keyword>
<feature type="region of interest" description="Disordered" evidence="1">
    <location>
        <begin position="622"/>
        <end position="690"/>
    </location>
</feature>
<dbReference type="CDD" id="cd07379">
    <property type="entry name" value="MPP_239FB"/>
    <property type="match status" value="1"/>
</dbReference>
<organism evidence="3 4">
    <name type="scientific">Sphaeroforma arctica JP610</name>
    <dbReference type="NCBI Taxonomy" id="667725"/>
    <lineage>
        <taxon>Eukaryota</taxon>
        <taxon>Ichthyosporea</taxon>
        <taxon>Ichthyophonida</taxon>
        <taxon>Sphaeroforma</taxon>
    </lineage>
</organism>
<sequence length="755" mass="83525">MSTWFVTNHYPYSDEPIKAWKSLAGEYFVCCCDMLSELVDQLSLALDDAHTRDTPVPKFSNQRSKPYGYTYTYTYTYTFLTGSGLEMALSGLRLGFMALDKTVPCARSVLKMLLDVLRMWCCTQPYPFTDEPIRAWQVIEPLLNMRELRIPDVKSLRTVSPGLFRLVVISDTHGRPVKDLPPGDIIIHAGDFTMCGDTKEVKEFANWFGGLDYKHRIVVAGNHEITFDIEGYEQLWRDKHKMKRHHRNIKKSLVEHEGITYLEDSGVDINGYKFWGSPWQPKFCEWAFQRKRGKALKSIWDAIPRDVDVLITHSPPVGMGDLTTRKERAGCVDLLYAVQKQIKPLYHLFGHVHEGYGMWSDGTTVFANASTCNHRYQVANAPIVFDLPYPVEPMAMSTSADLGTGREMDRAERLGSQSTSRGSSASLSGTGLQETLLVIQRSATSLRARAASAGGDTPGRLSPIRQKTGAPYMSRIEQSVYSVDAPFTAKTEQSVDSPEVTKIEQTVDLPAVPTNGEATGPSANTATITTTVTHTETTTTTTTENNTEVTNANTNTTITRSHTHTHTPTPAHAVGSPAHMHTNGNTSNTVMDSLTPDTRRRSRPHSPLARVRVAAVRKFSLSSKRATYPDGTPRGSTSNSPGSTRGTLPREGIGRDDKGLARNYSGGSNIIIRSTRTQGSPSEGKWRSKGKELAQKMLGRRQSYESNMNGSNQTLGIDDAYRGVRRQVSSPVGSVDGLRKVKPDGSPLDGDYEED</sequence>
<feature type="region of interest" description="Disordered" evidence="1">
    <location>
        <begin position="399"/>
        <end position="428"/>
    </location>
</feature>
<dbReference type="Gene3D" id="3.60.21.10">
    <property type="match status" value="1"/>
</dbReference>
<name>A0A0L0GCI7_9EUKA</name>
<feature type="compositionally biased region" description="Polar residues" evidence="1">
    <location>
        <begin position="665"/>
        <end position="681"/>
    </location>
</feature>
<feature type="compositionally biased region" description="Low complexity" evidence="1">
    <location>
        <begin position="414"/>
        <end position="428"/>
    </location>
</feature>
<dbReference type="Pfam" id="PF00149">
    <property type="entry name" value="Metallophos"/>
    <property type="match status" value="1"/>
</dbReference>
<dbReference type="PANTHER" id="PTHR12905:SF0">
    <property type="entry name" value="CALCINEURIN-LIKE PHOSPHOESTERASE DOMAIN-CONTAINING PROTEIN"/>
    <property type="match status" value="1"/>
</dbReference>
<feature type="domain" description="Calcineurin-like phosphoesterase" evidence="2">
    <location>
        <begin position="165"/>
        <end position="354"/>
    </location>
</feature>
<reference evidence="3 4" key="1">
    <citation type="submission" date="2011-02" db="EMBL/GenBank/DDBJ databases">
        <title>The Genome Sequence of Sphaeroforma arctica JP610.</title>
        <authorList>
            <consortium name="The Broad Institute Genome Sequencing Platform"/>
            <person name="Russ C."/>
            <person name="Cuomo C."/>
            <person name="Young S.K."/>
            <person name="Zeng Q."/>
            <person name="Gargeya S."/>
            <person name="Alvarado L."/>
            <person name="Berlin A."/>
            <person name="Chapman S.B."/>
            <person name="Chen Z."/>
            <person name="Freedman E."/>
            <person name="Gellesch M."/>
            <person name="Goldberg J."/>
            <person name="Griggs A."/>
            <person name="Gujja S."/>
            <person name="Heilman E."/>
            <person name="Heiman D."/>
            <person name="Howarth C."/>
            <person name="Mehta T."/>
            <person name="Neiman D."/>
            <person name="Pearson M."/>
            <person name="Roberts A."/>
            <person name="Saif S."/>
            <person name="Shea T."/>
            <person name="Shenoy N."/>
            <person name="Sisk P."/>
            <person name="Stolte C."/>
            <person name="Sykes S."/>
            <person name="White J."/>
            <person name="Yandava C."/>
            <person name="Burger G."/>
            <person name="Gray M.W."/>
            <person name="Holland P.W.H."/>
            <person name="King N."/>
            <person name="Lang F.B.F."/>
            <person name="Roger A.J."/>
            <person name="Ruiz-Trillo I."/>
            <person name="Haas B."/>
            <person name="Nusbaum C."/>
            <person name="Birren B."/>
        </authorList>
    </citation>
    <scope>NUCLEOTIDE SEQUENCE [LARGE SCALE GENOMIC DNA]</scope>
    <source>
        <strain evidence="3 4">JP610</strain>
    </source>
</reference>
<dbReference type="EMBL" id="KQ241644">
    <property type="protein sequence ID" value="KNC86614.1"/>
    <property type="molecule type" value="Genomic_DNA"/>
</dbReference>
<evidence type="ECO:0000259" key="2">
    <source>
        <dbReference type="Pfam" id="PF00149"/>
    </source>
</evidence>
<dbReference type="Proteomes" id="UP000054560">
    <property type="component" value="Unassembled WGS sequence"/>
</dbReference>
<dbReference type="InterPro" id="IPR004843">
    <property type="entry name" value="Calcineurin-like_PHP"/>
</dbReference>
<dbReference type="AlphaFoldDB" id="A0A0L0GCI7"/>
<dbReference type="GeneID" id="25901747"/>
<feature type="compositionally biased region" description="Basic and acidic residues" evidence="1">
    <location>
        <begin position="404"/>
        <end position="413"/>
    </location>
</feature>
<evidence type="ECO:0000256" key="1">
    <source>
        <dbReference type="SAM" id="MobiDB-lite"/>
    </source>
</evidence>
<dbReference type="SUPFAM" id="SSF56300">
    <property type="entry name" value="Metallo-dependent phosphatases"/>
    <property type="match status" value="1"/>
</dbReference>
<evidence type="ECO:0000313" key="4">
    <source>
        <dbReference type="Proteomes" id="UP000054560"/>
    </source>
</evidence>
<dbReference type="InterPro" id="IPR051693">
    <property type="entry name" value="UPF0046_metallophosphoest"/>
</dbReference>
<dbReference type="PANTHER" id="PTHR12905">
    <property type="entry name" value="METALLOPHOSPHOESTERASE"/>
    <property type="match status" value="1"/>
</dbReference>
<feature type="compositionally biased region" description="Polar residues" evidence="1">
    <location>
        <begin position="634"/>
        <end position="646"/>
    </location>
</feature>
<dbReference type="OrthoDB" id="630188at2759"/>